<dbReference type="PRINTS" id="PR00039">
    <property type="entry name" value="HTHLYSR"/>
</dbReference>
<dbReference type="Pfam" id="PF03466">
    <property type="entry name" value="LysR_substrate"/>
    <property type="match status" value="1"/>
</dbReference>
<evidence type="ECO:0000259" key="5">
    <source>
        <dbReference type="PROSITE" id="PS50931"/>
    </source>
</evidence>
<dbReference type="GO" id="GO:0000976">
    <property type="term" value="F:transcription cis-regulatory region binding"/>
    <property type="evidence" value="ECO:0007669"/>
    <property type="project" value="TreeGrafter"/>
</dbReference>
<evidence type="ECO:0000256" key="1">
    <source>
        <dbReference type="ARBA" id="ARBA00009437"/>
    </source>
</evidence>
<dbReference type="PATRIC" id="fig|568816.4.peg.118"/>
<dbReference type="InterPro" id="IPR005119">
    <property type="entry name" value="LysR_subst-bd"/>
</dbReference>
<dbReference type="CDD" id="cd05466">
    <property type="entry name" value="PBP2_LTTR_substrate"/>
    <property type="match status" value="1"/>
</dbReference>
<dbReference type="Gene3D" id="1.10.10.10">
    <property type="entry name" value="Winged helix-like DNA-binding domain superfamily/Winged helix DNA-binding domain"/>
    <property type="match status" value="1"/>
</dbReference>
<dbReference type="FunCoup" id="G4Q6N0">
    <property type="interactions" value="10"/>
</dbReference>
<keyword evidence="3" id="KW-0238">DNA-binding</keyword>
<dbReference type="SUPFAM" id="SSF46785">
    <property type="entry name" value="Winged helix' DNA-binding domain"/>
    <property type="match status" value="1"/>
</dbReference>
<protein>
    <submittedName>
        <fullName evidence="6">LysR-family transcriptional regulator</fullName>
    </submittedName>
</protein>
<dbReference type="Pfam" id="PF00126">
    <property type="entry name" value="HTH_1"/>
    <property type="match status" value="1"/>
</dbReference>
<evidence type="ECO:0000313" key="7">
    <source>
        <dbReference type="Proteomes" id="UP000007093"/>
    </source>
</evidence>
<dbReference type="AlphaFoldDB" id="G4Q6N0"/>
<dbReference type="Gene3D" id="3.40.190.290">
    <property type="match status" value="1"/>
</dbReference>
<comment type="similarity">
    <text evidence="1">Belongs to the LysR transcriptional regulatory family.</text>
</comment>
<dbReference type="InterPro" id="IPR000847">
    <property type="entry name" value="LysR_HTH_N"/>
</dbReference>
<dbReference type="EMBL" id="CP003058">
    <property type="protein sequence ID" value="AEQ21378.1"/>
    <property type="molecule type" value="Genomic_DNA"/>
</dbReference>
<accession>G4Q6N0</accession>
<organism evidence="6 7">
    <name type="scientific">Acidaminococcus intestini (strain RyC-MR95)</name>
    <dbReference type="NCBI Taxonomy" id="568816"/>
    <lineage>
        <taxon>Bacteria</taxon>
        <taxon>Bacillati</taxon>
        <taxon>Bacillota</taxon>
        <taxon>Negativicutes</taxon>
        <taxon>Acidaminococcales</taxon>
        <taxon>Acidaminococcaceae</taxon>
        <taxon>Acidaminococcus</taxon>
    </lineage>
</organism>
<feature type="domain" description="HTH lysR-type" evidence="5">
    <location>
        <begin position="62"/>
        <end position="119"/>
    </location>
</feature>
<evidence type="ECO:0000256" key="3">
    <source>
        <dbReference type="ARBA" id="ARBA00023125"/>
    </source>
</evidence>
<gene>
    <name evidence="6" type="ordered locus">Acin_0126</name>
</gene>
<evidence type="ECO:0000256" key="2">
    <source>
        <dbReference type="ARBA" id="ARBA00023015"/>
    </source>
</evidence>
<dbReference type="SUPFAM" id="SSF53850">
    <property type="entry name" value="Periplasmic binding protein-like II"/>
    <property type="match status" value="1"/>
</dbReference>
<dbReference type="PANTHER" id="PTHR30126:SF78">
    <property type="entry name" value="HTH LYSR-TYPE DOMAIN-CONTAINING PROTEIN"/>
    <property type="match status" value="1"/>
</dbReference>
<keyword evidence="7" id="KW-1185">Reference proteome</keyword>
<dbReference type="GO" id="GO:0003700">
    <property type="term" value="F:DNA-binding transcription factor activity"/>
    <property type="evidence" value="ECO:0007669"/>
    <property type="project" value="InterPro"/>
</dbReference>
<keyword evidence="2" id="KW-0805">Transcription regulation</keyword>
<name>G4Q6N0_ACIIR</name>
<dbReference type="HOGENOM" id="CLU_039613_6_2_9"/>
<dbReference type="PANTHER" id="PTHR30126">
    <property type="entry name" value="HTH-TYPE TRANSCRIPTIONAL REGULATOR"/>
    <property type="match status" value="1"/>
</dbReference>
<dbReference type="InParanoid" id="G4Q6N0"/>
<evidence type="ECO:0000256" key="4">
    <source>
        <dbReference type="ARBA" id="ARBA00023163"/>
    </source>
</evidence>
<evidence type="ECO:0000313" key="6">
    <source>
        <dbReference type="EMBL" id="AEQ21378.1"/>
    </source>
</evidence>
<dbReference type="Proteomes" id="UP000007093">
    <property type="component" value="Chromosome"/>
</dbReference>
<sequence>MQSHGRQLAVSDKKQGFLIFLRRICIYFLKGPLYNEISFPYISTRFSIKENEIYYLRRWTLMDDKDFLLIKTLYEEQNITHTAKKLFISQPAISDRLKRLEAEFGCQLFIRQPRGILFTSQGEMLVQYVNEADERYQKIRSALAKPVGKAFGSLSIACSNVFAKYHMPSLLSEFKKKYPAIDISLKSGFSTNRYKDFLEGRFHVCIIRGEHNWSEHKKRLLRDPLCVFSRDPIDLKKLPHLPFVHYITDPALQLVMDDWWYAHYKEPPRITIETDAMDTCLKMVRQGLGVTILSKSCGQEMPELSMTALTTQRGTPLLRDTWMYYRKNYQLVESSKLFVDFMNQKFGIKE</sequence>
<dbReference type="KEGG" id="ain:Acin_0126"/>
<proteinExistence type="inferred from homology"/>
<reference evidence="6 7" key="1">
    <citation type="journal article" date="2011" name="J. Bacteriol.">
        <title>Complete genome sequence of Acidaminococcus intestini RYC-MR95, a Gram-negative bacterium from the phylum Firmicutes.</title>
        <authorList>
            <person name="D'Auria G."/>
            <person name="Galan J.C."/>
            <person name="Rodriguez-Alcayna M."/>
            <person name="Moya A."/>
            <person name="Baquero F."/>
            <person name="Latorre A."/>
        </authorList>
    </citation>
    <scope>NUCLEOTIDE SEQUENCE [LARGE SCALE GENOMIC DNA]</scope>
    <source>
        <strain evidence="6 7">RyC-MR95</strain>
    </source>
</reference>
<dbReference type="STRING" id="568816.Acin_0126"/>
<keyword evidence="4" id="KW-0804">Transcription</keyword>
<dbReference type="InterPro" id="IPR036390">
    <property type="entry name" value="WH_DNA-bd_sf"/>
</dbReference>
<dbReference type="eggNOG" id="COG0583">
    <property type="taxonomic scope" value="Bacteria"/>
</dbReference>
<dbReference type="InterPro" id="IPR036388">
    <property type="entry name" value="WH-like_DNA-bd_sf"/>
</dbReference>
<dbReference type="PROSITE" id="PS50931">
    <property type="entry name" value="HTH_LYSR"/>
    <property type="match status" value="1"/>
</dbReference>